<proteinExistence type="predicted"/>
<evidence type="ECO:0000313" key="2">
    <source>
        <dbReference type="EMBL" id="KAF2774077.1"/>
    </source>
</evidence>
<dbReference type="OrthoDB" id="415358at2759"/>
<dbReference type="Gene3D" id="2.60.120.10">
    <property type="entry name" value="Jelly Rolls"/>
    <property type="match status" value="1"/>
</dbReference>
<dbReference type="PANTHER" id="PTHR12461">
    <property type="entry name" value="HYPOXIA-INDUCIBLE FACTOR 1 ALPHA INHIBITOR-RELATED"/>
    <property type="match status" value="1"/>
</dbReference>
<feature type="domain" description="JmjC" evidence="1">
    <location>
        <begin position="114"/>
        <end position="314"/>
    </location>
</feature>
<dbReference type="SUPFAM" id="SSF51197">
    <property type="entry name" value="Clavaminate synthase-like"/>
    <property type="match status" value="1"/>
</dbReference>
<sequence>MTASDPVATLIQTYHELNANVVDELHEEPSALEFMRYVAKNRPFVIRGAASDWKATQAWSAEYLKSVMGGEKVRVVVTPHGNADAAVQQGDGSVVFVEPYETFRPFEGFIDEIRSARQDGNVKYAQTQNDNLRSEYSRLYQDVPQDIPFARIALGQSADAINLWMGDNRTVTSLHKDNYENIYVQVRGQKHFVLLPPVEMPCVNEQAMQKGTYVPVQSSENHDELRLEVHLDEDSEPVPVATWDPDAPEDRTTPYSHLSKPLRVTLWEGDVLYLPAMWLHKVSQTVGEEGFVCAVNYWYDMDFSGGFWAQNNFLRDIAEATRLIPEYGDLRDMTRSRIRRVVAGTATSQHSNSY</sequence>
<evidence type="ECO:0000259" key="1">
    <source>
        <dbReference type="PROSITE" id="PS51184"/>
    </source>
</evidence>
<dbReference type="PROSITE" id="PS51184">
    <property type="entry name" value="JMJC"/>
    <property type="match status" value="1"/>
</dbReference>
<dbReference type="PANTHER" id="PTHR12461:SF99">
    <property type="entry name" value="BIFUNCTIONAL PEPTIDASE AND (3S)-LYSYL HYDROXYLASE JMJD7"/>
    <property type="match status" value="1"/>
</dbReference>
<dbReference type="InterPro" id="IPR003347">
    <property type="entry name" value="JmjC_dom"/>
</dbReference>
<accession>A0A6G1LME8</accession>
<keyword evidence="3" id="KW-1185">Reference proteome</keyword>
<gene>
    <name evidence="2" type="ORF">EJ03DRAFT_304806</name>
</gene>
<dbReference type="InterPro" id="IPR041667">
    <property type="entry name" value="Cupin_8"/>
</dbReference>
<dbReference type="InterPro" id="IPR014710">
    <property type="entry name" value="RmlC-like_jellyroll"/>
</dbReference>
<dbReference type="EMBL" id="ML995809">
    <property type="protein sequence ID" value="KAF2774077.1"/>
    <property type="molecule type" value="Genomic_DNA"/>
</dbReference>
<dbReference type="Pfam" id="PF13621">
    <property type="entry name" value="Cupin_8"/>
    <property type="match status" value="1"/>
</dbReference>
<dbReference type="SMART" id="SM00558">
    <property type="entry name" value="JmjC"/>
    <property type="match status" value="1"/>
</dbReference>
<dbReference type="AlphaFoldDB" id="A0A6G1LME8"/>
<protein>
    <submittedName>
        <fullName evidence="2">Clavaminate synthase-like protein</fullName>
    </submittedName>
</protein>
<dbReference type="Proteomes" id="UP000799436">
    <property type="component" value="Unassembled WGS sequence"/>
</dbReference>
<reference evidence="2" key="1">
    <citation type="journal article" date="2020" name="Stud. Mycol.">
        <title>101 Dothideomycetes genomes: a test case for predicting lifestyles and emergence of pathogens.</title>
        <authorList>
            <person name="Haridas S."/>
            <person name="Albert R."/>
            <person name="Binder M."/>
            <person name="Bloem J."/>
            <person name="Labutti K."/>
            <person name="Salamov A."/>
            <person name="Andreopoulos B."/>
            <person name="Baker S."/>
            <person name="Barry K."/>
            <person name="Bills G."/>
            <person name="Bluhm B."/>
            <person name="Cannon C."/>
            <person name="Castanera R."/>
            <person name="Culley D."/>
            <person name="Daum C."/>
            <person name="Ezra D."/>
            <person name="Gonzalez J."/>
            <person name="Henrissat B."/>
            <person name="Kuo A."/>
            <person name="Liang C."/>
            <person name="Lipzen A."/>
            <person name="Lutzoni F."/>
            <person name="Magnuson J."/>
            <person name="Mondo S."/>
            <person name="Nolan M."/>
            <person name="Ohm R."/>
            <person name="Pangilinan J."/>
            <person name="Park H.-J."/>
            <person name="Ramirez L."/>
            <person name="Alfaro M."/>
            <person name="Sun H."/>
            <person name="Tritt A."/>
            <person name="Yoshinaga Y."/>
            <person name="Zwiers L.-H."/>
            <person name="Turgeon B."/>
            <person name="Goodwin S."/>
            <person name="Spatafora J."/>
            <person name="Crous P."/>
            <person name="Grigoriev I."/>
        </authorList>
    </citation>
    <scope>NUCLEOTIDE SEQUENCE</scope>
    <source>
        <strain evidence="2">CBS 116005</strain>
    </source>
</reference>
<organism evidence="2 3">
    <name type="scientific">Teratosphaeria nubilosa</name>
    <dbReference type="NCBI Taxonomy" id="161662"/>
    <lineage>
        <taxon>Eukaryota</taxon>
        <taxon>Fungi</taxon>
        <taxon>Dikarya</taxon>
        <taxon>Ascomycota</taxon>
        <taxon>Pezizomycotina</taxon>
        <taxon>Dothideomycetes</taxon>
        <taxon>Dothideomycetidae</taxon>
        <taxon>Mycosphaerellales</taxon>
        <taxon>Teratosphaeriaceae</taxon>
        <taxon>Teratosphaeria</taxon>
    </lineage>
</organism>
<evidence type="ECO:0000313" key="3">
    <source>
        <dbReference type="Proteomes" id="UP000799436"/>
    </source>
</evidence>
<name>A0A6G1LME8_9PEZI</name>